<evidence type="ECO:0000256" key="5">
    <source>
        <dbReference type="RuleBase" id="RU000414"/>
    </source>
</evidence>
<dbReference type="PANTHER" id="PTHR43595:SF2">
    <property type="entry name" value="SMALL RIBOSOMAL SUBUNIT PROTEIN MS42"/>
    <property type="match status" value="1"/>
</dbReference>
<reference evidence="6 7" key="1">
    <citation type="submission" date="2018-09" db="EMBL/GenBank/DDBJ databases">
        <title>Genome sequencing of Lachnoanaerobaculum umeaense DSM 23576.</title>
        <authorList>
            <person name="Kook J.-K."/>
            <person name="Park S.-N."/>
            <person name="Lim Y.K."/>
        </authorList>
    </citation>
    <scope>NUCLEOTIDE SEQUENCE [LARGE SCALE GENOMIC DNA]</scope>
    <source>
        <strain evidence="7">DSM 23576 \ CCUG 58757</strain>
    </source>
</reference>
<gene>
    <name evidence="6" type="ORF">D4A81_08245</name>
</gene>
<evidence type="ECO:0000256" key="3">
    <source>
        <dbReference type="ARBA" id="ARBA00022723"/>
    </source>
</evidence>
<dbReference type="EMBL" id="CP032364">
    <property type="protein sequence ID" value="AYA99927.1"/>
    <property type="molecule type" value="Genomic_DNA"/>
</dbReference>
<dbReference type="InterPro" id="IPR001189">
    <property type="entry name" value="Mn/Fe_SOD"/>
</dbReference>
<dbReference type="Proteomes" id="UP000265562">
    <property type="component" value="Chromosome"/>
</dbReference>
<keyword evidence="3 5" id="KW-0479">Metal-binding</keyword>
<name>A0A385Q2V5_9FIRM</name>
<dbReference type="RefSeq" id="WP_111524344.1">
    <property type="nucleotide sequence ID" value="NZ_CP032364.1"/>
</dbReference>
<comment type="catalytic activity">
    <reaction evidence="5">
        <text>2 superoxide + 2 H(+) = H2O2 + O2</text>
        <dbReference type="Rhea" id="RHEA:20696"/>
        <dbReference type="ChEBI" id="CHEBI:15378"/>
        <dbReference type="ChEBI" id="CHEBI:15379"/>
        <dbReference type="ChEBI" id="CHEBI:16240"/>
        <dbReference type="ChEBI" id="CHEBI:18421"/>
        <dbReference type="EC" id="1.15.1.1"/>
    </reaction>
</comment>
<dbReference type="EC" id="1.15.1.1" evidence="2 5"/>
<dbReference type="KEGG" id="lua:D4A81_08245"/>
<protein>
    <recommendedName>
        <fullName evidence="2 5">Superoxide dismutase</fullName>
        <ecNumber evidence="2 5">1.15.1.1</ecNumber>
    </recommendedName>
</protein>
<dbReference type="OrthoDB" id="9803125at2"/>
<dbReference type="Gene3D" id="1.10.287.990">
    <property type="entry name" value="Fe,Mn superoxide dismutase (SOD) domain"/>
    <property type="match status" value="1"/>
</dbReference>
<dbReference type="PRINTS" id="PR01703">
    <property type="entry name" value="MNSODISMTASE"/>
</dbReference>
<dbReference type="SUPFAM" id="SSF54719">
    <property type="entry name" value="Fe,Mn superoxide dismutase (SOD), C-terminal domain"/>
    <property type="match status" value="1"/>
</dbReference>
<evidence type="ECO:0000256" key="4">
    <source>
        <dbReference type="ARBA" id="ARBA00023002"/>
    </source>
</evidence>
<accession>A0A385Q2V5</accession>
<sequence length="213" mass="23955">MFEQIKLSYAFDALEPHFDTLTMETHYLKHHATYTKNFNTLAQAAGVDDKPVEVILAHWKSKSEGKSDAQGIRNNGGGYFNHNLFFGQFSDNPAHKPIGELADKIKATFGSFENLNEQLSNLAIGQFGSGWAWLSTDIDGNLSVSSSPNQDNPILESEGKLFPILAIDVWEHAYYLKYKNLRGDYIKALFEVLDWNKVAENYVFAKDTLAKLA</sequence>
<evidence type="ECO:0000256" key="2">
    <source>
        <dbReference type="ARBA" id="ARBA00012682"/>
    </source>
</evidence>
<dbReference type="Pfam" id="PF00081">
    <property type="entry name" value="Sod_Fe_N"/>
    <property type="match status" value="1"/>
</dbReference>
<dbReference type="SUPFAM" id="SSF46609">
    <property type="entry name" value="Fe,Mn superoxide dismutase (SOD), N-terminal domain"/>
    <property type="match status" value="1"/>
</dbReference>
<dbReference type="InterPro" id="IPR019833">
    <property type="entry name" value="Mn/Fe_SOD_BS"/>
</dbReference>
<dbReference type="GO" id="GO:0005737">
    <property type="term" value="C:cytoplasm"/>
    <property type="evidence" value="ECO:0007669"/>
    <property type="project" value="TreeGrafter"/>
</dbReference>
<comment type="similarity">
    <text evidence="1 5">Belongs to the iron/manganese superoxide dismutase family.</text>
</comment>
<dbReference type="InterPro" id="IPR036314">
    <property type="entry name" value="SOD_C_sf"/>
</dbReference>
<keyword evidence="7" id="KW-1185">Reference proteome</keyword>
<dbReference type="AlphaFoldDB" id="A0A385Q2V5"/>
<dbReference type="InterPro" id="IPR019831">
    <property type="entry name" value="Mn/Fe_SOD_N"/>
</dbReference>
<dbReference type="InterPro" id="IPR036324">
    <property type="entry name" value="Mn/Fe_SOD_N_sf"/>
</dbReference>
<dbReference type="Gene3D" id="3.55.40.20">
    <property type="entry name" value="Iron/manganese superoxide dismutase, C-terminal domain"/>
    <property type="match status" value="1"/>
</dbReference>
<dbReference type="GO" id="GO:0046872">
    <property type="term" value="F:metal ion binding"/>
    <property type="evidence" value="ECO:0007669"/>
    <property type="project" value="UniProtKB-KW"/>
</dbReference>
<comment type="function">
    <text evidence="5">Destroys radicals which are normally produced within the cells and which are toxic to biological systems.</text>
</comment>
<dbReference type="PANTHER" id="PTHR43595">
    <property type="entry name" value="37S RIBOSOMAL PROTEIN S26, MITOCHONDRIAL"/>
    <property type="match status" value="1"/>
</dbReference>
<dbReference type="Pfam" id="PF02777">
    <property type="entry name" value="Sod_Fe_C"/>
    <property type="match status" value="1"/>
</dbReference>
<proteinExistence type="inferred from homology"/>
<evidence type="ECO:0000313" key="6">
    <source>
        <dbReference type="EMBL" id="AYA99927.1"/>
    </source>
</evidence>
<organism evidence="6 7">
    <name type="scientific">Lachnoanaerobaculum umeaense</name>
    <dbReference type="NCBI Taxonomy" id="617123"/>
    <lineage>
        <taxon>Bacteria</taxon>
        <taxon>Bacillati</taxon>
        <taxon>Bacillota</taxon>
        <taxon>Clostridia</taxon>
        <taxon>Lachnospirales</taxon>
        <taxon>Lachnospiraceae</taxon>
        <taxon>Lachnoanaerobaculum</taxon>
    </lineage>
</organism>
<evidence type="ECO:0000256" key="1">
    <source>
        <dbReference type="ARBA" id="ARBA00008714"/>
    </source>
</evidence>
<evidence type="ECO:0000313" key="7">
    <source>
        <dbReference type="Proteomes" id="UP000265562"/>
    </source>
</evidence>
<keyword evidence="4 5" id="KW-0560">Oxidoreductase</keyword>
<dbReference type="PIRSF" id="PIRSF000349">
    <property type="entry name" value="SODismutase"/>
    <property type="match status" value="1"/>
</dbReference>
<dbReference type="PROSITE" id="PS00088">
    <property type="entry name" value="SOD_MN"/>
    <property type="match status" value="1"/>
</dbReference>
<dbReference type="InterPro" id="IPR019832">
    <property type="entry name" value="Mn/Fe_SOD_C"/>
</dbReference>
<dbReference type="GO" id="GO:0004784">
    <property type="term" value="F:superoxide dismutase activity"/>
    <property type="evidence" value="ECO:0007669"/>
    <property type="project" value="UniProtKB-EC"/>
</dbReference>